<reference evidence="2 3" key="1">
    <citation type="submission" date="2013-03" db="EMBL/GenBank/DDBJ databases">
        <title>The Genome Sequence of Capronia epimyces CBS 606.96.</title>
        <authorList>
            <consortium name="The Broad Institute Genomics Platform"/>
            <person name="Cuomo C."/>
            <person name="de Hoog S."/>
            <person name="Gorbushina A."/>
            <person name="Walker B."/>
            <person name="Young S.K."/>
            <person name="Zeng Q."/>
            <person name="Gargeya S."/>
            <person name="Fitzgerald M."/>
            <person name="Haas B."/>
            <person name="Abouelleil A."/>
            <person name="Allen A.W."/>
            <person name="Alvarado L."/>
            <person name="Arachchi H.M."/>
            <person name="Berlin A.M."/>
            <person name="Chapman S.B."/>
            <person name="Gainer-Dewar J."/>
            <person name="Goldberg J."/>
            <person name="Griggs A."/>
            <person name="Gujja S."/>
            <person name="Hansen M."/>
            <person name="Howarth C."/>
            <person name="Imamovic A."/>
            <person name="Ireland A."/>
            <person name="Larimer J."/>
            <person name="McCowan C."/>
            <person name="Murphy C."/>
            <person name="Pearson M."/>
            <person name="Poon T.W."/>
            <person name="Priest M."/>
            <person name="Roberts A."/>
            <person name="Saif S."/>
            <person name="Shea T."/>
            <person name="Sisk P."/>
            <person name="Sykes S."/>
            <person name="Wortman J."/>
            <person name="Nusbaum C."/>
            <person name="Birren B."/>
        </authorList>
    </citation>
    <scope>NUCLEOTIDE SEQUENCE [LARGE SCALE GENOMIC DNA]</scope>
    <source>
        <strain evidence="2 3">CBS 606.96</strain>
    </source>
</reference>
<proteinExistence type="predicted"/>
<dbReference type="EMBL" id="AMGY01000010">
    <property type="protein sequence ID" value="EXJ77453.1"/>
    <property type="molecule type" value="Genomic_DNA"/>
</dbReference>
<comment type="caution">
    <text evidence="2">The sequence shown here is derived from an EMBL/GenBank/DDBJ whole genome shotgun (WGS) entry which is preliminary data.</text>
</comment>
<accession>W9XB72</accession>
<protein>
    <submittedName>
        <fullName evidence="2">Uncharacterized protein</fullName>
    </submittedName>
</protein>
<dbReference type="Proteomes" id="UP000019478">
    <property type="component" value="Unassembled WGS sequence"/>
</dbReference>
<gene>
    <name evidence="2" type="ORF">A1O3_09679</name>
</gene>
<sequence length="376" mass="42686">MSTVNQEFAYQPQSSTVDESSVPKPGVSYGQDNNYQINDDYTSSHDLHPYIDPNDDEVELDENGVLVDQQELEIDDGFLDDIGMDSISINDAVPVGEIHPKVRKYLERWDDRIHTPVPQWRHEDCISRYRARLRHIVATLCSSAKSIADPDTLRATSSTRPMTFNWWAFLSRISVDDATDVLINHTPVTTQIILGNVDLKPEHLKFLPFDWRYLLLHGTYIDLIEDGSEFFTYSGSTRGQKGFHGRCSYYRNIIKKGIPNHRLEDHGRHEARLAKAGISSCVRIISIYHPDEHLDPYVLFQQLIGTIYVNAFCTANPNSFATEAALRIVHQARPSFHATFEPKGLNSAVQMLQGLSLRSKHEICANPDCQATTTKQ</sequence>
<dbReference type="AlphaFoldDB" id="W9XB72"/>
<dbReference type="RefSeq" id="XP_007737963.1">
    <property type="nucleotide sequence ID" value="XM_007739773.1"/>
</dbReference>
<evidence type="ECO:0000313" key="2">
    <source>
        <dbReference type="EMBL" id="EXJ77453.1"/>
    </source>
</evidence>
<dbReference type="STRING" id="1182542.W9XB72"/>
<evidence type="ECO:0000256" key="1">
    <source>
        <dbReference type="SAM" id="MobiDB-lite"/>
    </source>
</evidence>
<feature type="compositionally biased region" description="Polar residues" evidence="1">
    <location>
        <begin position="1"/>
        <end position="19"/>
    </location>
</feature>
<dbReference type="OrthoDB" id="10528874at2759"/>
<keyword evidence="3" id="KW-1185">Reference proteome</keyword>
<evidence type="ECO:0000313" key="3">
    <source>
        <dbReference type="Proteomes" id="UP000019478"/>
    </source>
</evidence>
<organism evidence="2 3">
    <name type="scientific">Capronia epimyces CBS 606.96</name>
    <dbReference type="NCBI Taxonomy" id="1182542"/>
    <lineage>
        <taxon>Eukaryota</taxon>
        <taxon>Fungi</taxon>
        <taxon>Dikarya</taxon>
        <taxon>Ascomycota</taxon>
        <taxon>Pezizomycotina</taxon>
        <taxon>Eurotiomycetes</taxon>
        <taxon>Chaetothyriomycetidae</taxon>
        <taxon>Chaetothyriales</taxon>
        <taxon>Herpotrichiellaceae</taxon>
        <taxon>Capronia</taxon>
    </lineage>
</organism>
<feature type="region of interest" description="Disordered" evidence="1">
    <location>
        <begin position="1"/>
        <end position="30"/>
    </location>
</feature>
<dbReference type="GeneID" id="19173763"/>
<dbReference type="HOGENOM" id="CLU_735652_0_0_1"/>
<name>W9XB72_9EURO</name>